<keyword evidence="1" id="KW-1133">Transmembrane helix</keyword>
<feature type="transmembrane region" description="Helical" evidence="1">
    <location>
        <begin position="20"/>
        <end position="42"/>
    </location>
</feature>
<evidence type="ECO:0000313" key="4">
    <source>
        <dbReference type="Proteomes" id="UP000276776"/>
    </source>
</evidence>
<feature type="domain" description="Nose resistant-to-fluoxetine protein N-terminal" evidence="2">
    <location>
        <begin position="114"/>
        <end position="232"/>
    </location>
</feature>
<dbReference type="PANTHER" id="PTHR11161:SF14">
    <property type="entry name" value="NOSE RESISTANT-TO-FLUOXETINE PROTEIN N-TERMINAL DOMAIN-CONTAINING PROTEIN"/>
    <property type="match status" value="1"/>
</dbReference>
<dbReference type="PANTHER" id="PTHR11161">
    <property type="entry name" value="O-ACYLTRANSFERASE"/>
    <property type="match status" value="1"/>
</dbReference>
<feature type="transmembrane region" description="Helical" evidence="1">
    <location>
        <begin position="657"/>
        <end position="683"/>
    </location>
</feature>
<protein>
    <submittedName>
        <fullName evidence="5">NRF domain-containing protein</fullName>
    </submittedName>
</protein>
<accession>A0A0N5D5Y6</accession>
<dbReference type="EMBL" id="UYYF01004630">
    <property type="protein sequence ID" value="VDN05978.1"/>
    <property type="molecule type" value="Genomic_DNA"/>
</dbReference>
<dbReference type="InterPro" id="IPR002656">
    <property type="entry name" value="Acyl_transf_3_dom"/>
</dbReference>
<dbReference type="InterPro" id="IPR052728">
    <property type="entry name" value="O2_lipid_transport_reg"/>
</dbReference>
<dbReference type="Proteomes" id="UP000276776">
    <property type="component" value="Unassembled WGS sequence"/>
</dbReference>
<dbReference type="SMART" id="SM00703">
    <property type="entry name" value="NRF"/>
    <property type="match status" value="1"/>
</dbReference>
<dbReference type="OMA" id="WWKNILF"/>
<name>A0A0N5D5Y6_THECL</name>
<dbReference type="Pfam" id="PF01757">
    <property type="entry name" value="Acyl_transf_3"/>
    <property type="match status" value="1"/>
</dbReference>
<feature type="transmembrane region" description="Helical" evidence="1">
    <location>
        <begin position="526"/>
        <end position="543"/>
    </location>
</feature>
<dbReference type="STRING" id="103827.A0A0N5D5Y6"/>
<feature type="transmembrane region" description="Helical" evidence="1">
    <location>
        <begin position="632"/>
        <end position="651"/>
    </location>
</feature>
<feature type="transmembrane region" description="Helical" evidence="1">
    <location>
        <begin position="595"/>
        <end position="611"/>
    </location>
</feature>
<evidence type="ECO:0000313" key="5">
    <source>
        <dbReference type="WBParaSite" id="TCLT_0000843201-mRNA-1"/>
    </source>
</evidence>
<keyword evidence="1" id="KW-0472">Membrane</keyword>
<feature type="transmembrane region" description="Helical" evidence="1">
    <location>
        <begin position="349"/>
        <end position="369"/>
    </location>
</feature>
<evidence type="ECO:0000259" key="2">
    <source>
        <dbReference type="SMART" id="SM00703"/>
    </source>
</evidence>
<reference evidence="3 4" key="2">
    <citation type="submission" date="2018-11" db="EMBL/GenBank/DDBJ databases">
        <authorList>
            <consortium name="Pathogen Informatics"/>
        </authorList>
    </citation>
    <scope>NUCLEOTIDE SEQUENCE [LARGE SCALE GENOMIC DNA]</scope>
</reference>
<dbReference type="Pfam" id="PF20146">
    <property type="entry name" value="NRF"/>
    <property type="match status" value="1"/>
</dbReference>
<feature type="transmembrane region" description="Helical" evidence="1">
    <location>
        <begin position="308"/>
        <end position="329"/>
    </location>
</feature>
<dbReference type="OrthoDB" id="207378at2759"/>
<proteinExistence type="predicted"/>
<dbReference type="WBParaSite" id="TCLT_0000843201-mRNA-1">
    <property type="protein sequence ID" value="TCLT_0000843201-mRNA-1"/>
    <property type="gene ID" value="TCLT_0000843201"/>
</dbReference>
<organism evidence="5">
    <name type="scientific">Thelazia callipaeda</name>
    <name type="common">Oriental eyeworm</name>
    <name type="synonym">Parasitic nematode</name>
    <dbReference type="NCBI Taxonomy" id="103827"/>
    <lineage>
        <taxon>Eukaryota</taxon>
        <taxon>Metazoa</taxon>
        <taxon>Ecdysozoa</taxon>
        <taxon>Nematoda</taxon>
        <taxon>Chromadorea</taxon>
        <taxon>Rhabditida</taxon>
        <taxon>Spirurina</taxon>
        <taxon>Spiruromorpha</taxon>
        <taxon>Thelazioidea</taxon>
        <taxon>Thelaziidae</taxon>
        <taxon>Thelazia</taxon>
    </lineage>
</organism>
<sequence length="729" mass="83513">MDSFFVTNFNIILFKEPPFVQYVFVLIISLIPINHCCLLCYIRLPPRPKSIDHLWFSALDNVNLPETAEEMCSISKNRLPFTTPCCEGLAKIFCNLSDYLHHSWQECSMENNDFDQCANCSLRKMEMLQASSWVVYWLDSLGKMPSAVSEGNYYWLGDYEQCSVLRESGSFDGRYCRILLQIPDFKVYKHCTETNTLNIHFGLCAPAACTPEEIGQFTRMITPYAVNAKCETLLDWSLSSQIFLISLITWLCFLIIGTLIDVYCATISSCKLQRNKLYVLARCISILRNAKIALSTKRSHEYHSVQGLQVLTVSIIVTANCFIYILPYIENVLFSYDSLYHWQLHPLNNFSYHIDALIAINTLFTSLLLQRKLENTDAVKKLYFKRLLQVLPAYAFIILFMTFLYDRLSSGPIWMHGDLIMHCKVSWWKNLLFINNFFSANHTCLDGGYLFSLQAQFFLLLLPMLYLSKRFYTTVLAVAVSTFLASIIYIFYQVLTTNLPPTVLLTSNVISSETFQTYIDLLMTKPWARAPAFLIGFLFSFLFTRQKSINKASIWLIQLVLILLGFLVVFGLYPYAIGNSPAQVLLAAYSSLHRPIWAFILCSLVFFGYLNKNNGSISKFFEWRVFSPLAKNTFIVFIVSEPVSLYLFSSVHRPLHATLWTLLNIAIGTIILSHVVAFLLIVLTSMPIKNIVLLKMSETEIFDVVSSDDANNDNFDKSERDCQCSSTSD</sequence>
<feature type="transmembrane region" description="Helical" evidence="1">
    <location>
        <begin position="474"/>
        <end position="495"/>
    </location>
</feature>
<evidence type="ECO:0000313" key="3">
    <source>
        <dbReference type="EMBL" id="VDN05978.1"/>
    </source>
</evidence>
<reference evidence="5" key="1">
    <citation type="submission" date="2016-04" db="UniProtKB">
        <authorList>
            <consortium name="WormBaseParasite"/>
        </authorList>
    </citation>
    <scope>IDENTIFICATION</scope>
</reference>
<feature type="transmembrane region" description="Helical" evidence="1">
    <location>
        <begin position="448"/>
        <end position="467"/>
    </location>
</feature>
<evidence type="ECO:0000256" key="1">
    <source>
        <dbReference type="SAM" id="Phobius"/>
    </source>
</evidence>
<feature type="transmembrane region" description="Helical" evidence="1">
    <location>
        <begin position="555"/>
        <end position="575"/>
    </location>
</feature>
<gene>
    <name evidence="3" type="ORF">TCLT_LOCUS8421</name>
</gene>
<feature type="transmembrane region" description="Helical" evidence="1">
    <location>
        <begin position="242"/>
        <end position="265"/>
    </location>
</feature>
<dbReference type="InterPro" id="IPR006621">
    <property type="entry name" value="Nose-resist-to-fluoxetine_N"/>
</dbReference>
<keyword evidence="1" id="KW-0812">Transmembrane</keyword>
<dbReference type="AlphaFoldDB" id="A0A0N5D5Y6"/>
<feature type="transmembrane region" description="Helical" evidence="1">
    <location>
        <begin position="390"/>
        <end position="408"/>
    </location>
</feature>
<dbReference type="GO" id="GO:0016747">
    <property type="term" value="F:acyltransferase activity, transferring groups other than amino-acyl groups"/>
    <property type="evidence" value="ECO:0007669"/>
    <property type="project" value="InterPro"/>
</dbReference>
<keyword evidence="4" id="KW-1185">Reference proteome</keyword>